<feature type="compositionally biased region" description="Basic and acidic residues" evidence="1">
    <location>
        <begin position="19"/>
        <end position="37"/>
    </location>
</feature>
<name>A0A251VJI9_HELAN</name>
<gene>
    <name evidence="2" type="ORF">HannXRQ_Chr02g0055241</name>
</gene>
<evidence type="ECO:0000313" key="2">
    <source>
        <dbReference type="EMBL" id="OTG35293.1"/>
    </source>
</evidence>
<dbReference type="EMBL" id="CM007891">
    <property type="protein sequence ID" value="OTG35293.1"/>
    <property type="molecule type" value="Genomic_DNA"/>
</dbReference>
<accession>A0A251VJI9</accession>
<keyword evidence="3" id="KW-1185">Reference proteome</keyword>
<organism evidence="2 3">
    <name type="scientific">Helianthus annuus</name>
    <name type="common">Common sunflower</name>
    <dbReference type="NCBI Taxonomy" id="4232"/>
    <lineage>
        <taxon>Eukaryota</taxon>
        <taxon>Viridiplantae</taxon>
        <taxon>Streptophyta</taxon>
        <taxon>Embryophyta</taxon>
        <taxon>Tracheophyta</taxon>
        <taxon>Spermatophyta</taxon>
        <taxon>Magnoliopsida</taxon>
        <taxon>eudicotyledons</taxon>
        <taxon>Gunneridae</taxon>
        <taxon>Pentapetalae</taxon>
        <taxon>asterids</taxon>
        <taxon>campanulids</taxon>
        <taxon>Asterales</taxon>
        <taxon>Asteraceae</taxon>
        <taxon>Asteroideae</taxon>
        <taxon>Heliantheae alliance</taxon>
        <taxon>Heliantheae</taxon>
        <taxon>Helianthus</taxon>
    </lineage>
</organism>
<feature type="region of interest" description="Disordered" evidence="1">
    <location>
        <begin position="19"/>
        <end position="41"/>
    </location>
</feature>
<evidence type="ECO:0000313" key="3">
    <source>
        <dbReference type="Proteomes" id="UP000215914"/>
    </source>
</evidence>
<evidence type="ECO:0000256" key="1">
    <source>
        <dbReference type="SAM" id="MobiDB-lite"/>
    </source>
</evidence>
<protein>
    <submittedName>
        <fullName evidence="2">Uncharacterized protein</fullName>
    </submittedName>
</protein>
<dbReference type="Proteomes" id="UP000215914">
    <property type="component" value="Chromosome 2"/>
</dbReference>
<reference evidence="3" key="1">
    <citation type="journal article" date="2017" name="Nature">
        <title>The sunflower genome provides insights into oil metabolism, flowering and Asterid evolution.</title>
        <authorList>
            <person name="Badouin H."/>
            <person name="Gouzy J."/>
            <person name="Grassa C.J."/>
            <person name="Murat F."/>
            <person name="Staton S.E."/>
            <person name="Cottret L."/>
            <person name="Lelandais-Briere C."/>
            <person name="Owens G.L."/>
            <person name="Carrere S."/>
            <person name="Mayjonade B."/>
            <person name="Legrand L."/>
            <person name="Gill N."/>
            <person name="Kane N.C."/>
            <person name="Bowers J.E."/>
            <person name="Hubner S."/>
            <person name="Bellec A."/>
            <person name="Berard A."/>
            <person name="Berges H."/>
            <person name="Blanchet N."/>
            <person name="Boniface M.C."/>
            <person name="Brunel D."/>
            <person name="Catrice O."/>
            <person name="Chaidir N."/>
            <person name="Claudel C."/>
            <person name="Donnadieu C."/>
            <person name="Faraut T."/>
            <person name="Fievet G."/>
            <person name="Helmstetter N."/>
            <person name="King M."/>
            <person name="Knapp S.J."/>
            <person name="Lai Z."/>
            <person name="Le Paslier M.C."/>
            <person name="Lippi Y."/>
            <person name="Lorenzon L."/>
            <person name="Mandel J.R."/>
            <person name="Marage G."/>
            <person name="Marchand G."/>
            <person name="Marquand E."/>
            <person name="Bret-Mestries E."/>
            <person name="Morien E."/>
            <person name="Nambeesan S."/>
            <person name="Nguyen T."/>
            <person name="Pegot-Espagnet P."/>
            <person name="Pouilly N."/>
            <person name="Raftis F."/>
            <person name="Sallet E."/>
            <person name="Schiex T."/>
            <person name="Thomas J."/>
            <person name="Vandecasteele C."/>
            <person name="Vares D."/>
            <person name="Vear F."/>
            <person name="Vautrin S."/>
            <person name="Crespi M."/>
            <person name="Mangin B."/>
            <person name="Burke J.M."/>
            <person name="Salse J."/>
            <person name="Munos S."/>
            <person name="Vincourt P."/>
            <person name="Rieseberg L.H."/>
            <person name="Langlade N.B."/>
        </authorList>
    </citation>
    <scope>NUCLEOTIDE SEQUENCE [LARGE SCALE GENOMIC DNA]</scope>
    <source>
        <strain evidence="3">cv. SF193</strain>
    </source>
</reference>
<dbReference type="InParanoid" id="A0A251VJI9"/>
<proteinExistence type="predicted"/>
<dbReference type="AlphaFoldDB" id="A0A251VJI9"/>
<sequence length="67" mass="7400">MLKSKENLMHELKFRIASVKEEGSNTRKSEGSQDRGKSSTQAIGRLGTSALDLRPSHASVIVNLMWS</sequence>